<comment type="caution">
    <text evidence="2">The sequence shown here is derived from an EMBL/GenBank/DDBJ whole genome shotgun (WGS) entry which is preliminary data.</text>
</comment>
<dbReference type="InterPro" id="IPR001962">
    <property type="entry name" value="Asn_synthase"/>
</dbReference>
<protein>
    <recommendedName>
        <fullName evidence="1">Asparagine synthetase domain-containing protein</fullName>
    </recommendedName>
</protein>
<dbReference type="EMBL" id="BARU01019000">
    <property type="protein sequence ID" value="GAH61578.1"/>
    <property type="molecule type" value="Genomic_DNA"/>
</dbReference>
<accession>X1IVL8</accession>
<dbReference type="GO" id="GO:0004066">
    <property type="term" value="F:asparagine synthase (glutamine-hydrolyzing) activity"/>
    <property type="evidence" value="ECO:0007669"/>
    <property type="project" value="InterPro"/>
</dbReference>
<sequence length="248" mass="28182">LLSKFTRKNVTVALSGDGGDEVFAGYPTYQAHKMARYFPKMAYGIAKGVVNWLPVSDDNITFDFKAKKFVSGIPYTPEIRNQIWLGSFEPFQKTKLFSAEVKKYLKGDSEFDILFRSLRDCDADNYLEKVLWLDMHFYLQDNMLVKVDRTSMANSLEVRVPYLDHRLVEFACGLPANMKLNGLTTKYILKKTAKEMLPNDSILLADIFPLISYSCVHLDSAFSGIAGFDKVGELILPFHLLPIHIRCG</sequence>
<feature type="domain" description="Asparagine synthetase" evidence="1">
    <location>
        <begin position="2"/>
        <end position="200"/>
    </location>
</feature>
<evidence type="ECO:0000313" key="2">
    <source>
        <dbReference type="EMBL" id="GAH61578.1"/>
    </source>
</evidence>
<dbReference type="Gene3D" id="3.40.50.620">
    <property type="entry name" value="HUPs"/>
    <property type="match status" value="1"/>
</dbReference>
<dbReference type="GO" id="GO:0005829">
    <property type="term" value="C:cytosol"/>
    <property type="evidence" value="ECO:0007669"/>
    <property type="project" value="TreeGrafter"/>
</dbReference>
<dbReference type="GO" id="GO:0006529">
    <property type="term" value="P:asparagine biosynthetic process"/>
    <property type="evidence" value="ECO:0007669"/>
    <property type="project" value="InterPro"/>
</dbReference>
<dbReference type="PANTHER" id="PTHR43284:SF1">
    <property type="entry name" value="ASPARAGINE SYNTHETASE"/>
    <property type="match status" value="1"/>
</dbReference>
<evidence type="ECO:0000259" key="1">
    <source>
        <dbReference type="Pfam" id="PF00733"/>
    </source>
</evidence>
<dbReference type="InterPro" id="IPR051786">
    <property type="entry name" value="ASN_synthetase/amidase"/>
</dbReference>
<dbReference type="SUPFAM" id="SSF52402">
    <property type="entry name" value="Adenine nucleotide alpha hydrolases-like"/>
    <property type="match status" value="1"/>
</dbReference>
<name>X1IVL8_9ZZZZ</name>
<organism evidence="2">
    <name type="scientific">marine sediment metagenome</name>
    <dbReference type="NCBI Taxonomy" id="412755"/>
    <lineage>
        <taxon>unclassified sequences</taxon>
        <taxon>metagenomes</taxon>
        <taxon>ecological metagenomes</taxon>
    </lineage>
</organism>
<dbReference type="Pfam" id="PF00733">
    <property type="entry name" value="Asn_synthase"/>
    <property type="match status" value="1"/>
</dbReference>
<gene>
    <name evidence="2" type="ORF">S03H2_31345</name>
</gene>
<reference evidence="2" key="1">
    <citation type="journal article" date="2014" name="Front. Microbiol.">
        <title>High frequency of phylogenetically diverse reductive dehalogenase-homologous genes in deep subseafloor sedimentary metagenomes.</title>
        <authorList>
            <person name="Kawai M."/>
            <person name="Futagami T."/>
            <person name="Toyoda A."/>
            <person name="Takaki Y."/>
            <person name="Nishi S."/>
            <person name="Hori S."/>
            <person name="Arai W."/>
            <person name="Tsubouchi T."/>
            <person name="Morono Y."/>
            <person name="Uchiyama I."/>
            <person name="Ito T."/>
            <person name="Fujiyama A."/>
            <person name="Inagaki F."/>
            <person name="Takami H."/>
        </authorList>
    </citation>
    <scope>NUCLEOTIDE SEQUENCE</scope>
    <source>
        <strain evidence="2">Expedition CK06-06</strain>
    </source>
</reference>
<feature type="non-terminal residue" evidence="2">
    <location>
        <position position="1"/>
    </location>
</feature>
<dbReference type="CDD" id="cd01991">
    <property type="entry name" value="Asn_synthase_B_C"/>
    <property type="match status" value="1"/>
</dbReference>
<proteinExistence type="predicted"/>
<dbReference type="InterPro" id="IPR014729">
    <property type="entry name" value="Rossmann-like_a/b/a_fold"/>
</dbReference>
<dbReference type="PANTHER" id="PTHR43284">
    <property type="entry name" value="ASPARAGINE SYNTHETASE (GLUTAMINE-HYDROLYZING)"/>
    <property type="match status" value="1"/>
</dbReference>
<dbReference type="AlphaFoldDB" id="X1IVL8"/>